<dbReference type="GO" id="GO:0006508">
    <property type="term" value="P:proteolysis"/>
    <property type="evidence" value="ECO:0007669"/>
    <property type="project" value="InterPro"/>
</dbReference>
<dbReference type="AlphaFoldDB" id="A0A378JMJ9"/>
<evidence type="ECO:0000313" key="2">
    <source>
        <dbReference type="EMBL" id="STX52465.1"/>
    </source>
</evidence>
<name>A0A378JMJ9_9GAMM</name>
<evidence type="ECO:0000313" key="3">
    <source>
        <dbReference type="Proteomes" id="UP000254794"/>
    </source>
</evidence>
<dbReference type="GO" id="GO:0008233">
    <property type="term" value="F:peptidase activity"/>
    <property type="evidence" value="ECO:0007669"/>
    <property type="project" value="InterPro"/>
</dbReference>
<accession>A0A378JMJ9</accession>
<dbReference type="RefSeq" id="WP_115332026.1">
    <property type="nucleotide sequence ID" value="NZ_CAAAHP010000006.1"/>
</dbReference>
<proteinExistence type="predicted"/>
<organism evidence="2 3">
    <name type="scientific">Legionella busanensis</name>
    <dbReference type="NCBI Taxonomy" id="190655"/>
    <lineage>
        <taxon>Bacteria</taxon>
        <taxon>Pseudomonadati</taxon>
        <taxon>Pseudomonadota</taxon>
        <taxon>Gammaproteobacteria</taxon>
        <taxon>Legionellales</taxon>
        <taxon>Legionellaceae</taxon>
        <taxon>Legionella</taxon>
    </lineage>
</organism>
<evidence type="ECO:0000259" key="1">
    <source>
        <dbReference type="Pfam" id="PF03412"/>
    </source>
</evidence>
<keyword evidence="3" id="KW-1185">Reference proteome</keyword>
<dbReference type="EMBL" id="UGOD01000001">
    <property type="protein sequence ID" value="STX52465.1"/>
    <property type="molecule type" value="Genomic_DNA"/>
</dbReference>
<protein>
    <submittedName>
        <fullName evidence="2">Peptidase C39 family</fullName>
    </submittedName>
</protein>
<gene>
    <name evidence="2" type="ORF">NCTC13316_02578</name>
</gene>
<dbReference type="Pfam" id="PF03412">
    <property type="entry name" value="Peptidase_C39"/>
    <property type="match status" value="1"/>
</dbReference>
<feature type="domain" description="Peptidase C39" evidence="1">
    <location>
        <begin position="258"/>
        <end position="314"/>
    </location>
</feature>
<reference evidence="2 3" key="1">
    <citation type="submission" date="2018-06" db="EMBL/GenBank/DDBJ databases">
        <authorList>
            <consortium name="Pathogen Informatics"/>
            <person name="Doyle S."/>
        </authorList>
    </citation>
    <scope>NUCLEOTIDE SEQUENCE [LARGE SCALE GENOMIC DNA]</scope>
    <source>
        <strain evidence="2 3">NCTC13316</strain>
    </source>
</reference>
<dbReference type="GO" id="GO:0016020">
    <property type="term" value="C:membrane"/>
    <property type="evidence" value="ECO:0007669"/>
    <property type="project" value="InterPro"/>
</dbReference>
<sequence>MFYAIIRINQVIDITQFEELVVSKAITYCTGIKFVNSLKQLKKAASQLIPIASSTHIACATENKKSPLNIIRYTDVDNLIRDIEFEEIKYGDKLILPMDAPDVKEEIYTRANWALNKGASIFFGKSSKDHLATAFDKLALTECVETDELFCSGDILYEDLLYYHQPRVFDCADTSIKMLIDYHIRKCEELNYDILANLRKELKFNYDKRKIKLFSGKNSIELGTYSDFLKDINLKKDANMKRLINEVSPGHLAHYLYNFGPLIVRTNKIRGHMMVVKGIVKDQVVIDDPWGGSNIFLKFDDFNKIWDGTVIYFSAGYNKNIEKRVEQQIDPSF</sequence>
<dbReference type="InterPro" id="IPR005074">
    <property type="entry name" value="Peptidase_C39"/>
</dbReference>
<dbReference type="Proteomes" id="UP000254794">
    <property type="component" value="Unassembled WGS sequence"/>
</dbReference>
<dbReference type="OrthoDB" id="13401at2"/>
<dbReference type="GO" id="GO:0005524">
    <property type="term" value="F:ATP binding"/>
    <property type="evidence" value="ECO:0007669"/>
    <property type="project" value="InterPro"/>
</dbReference>
<dbReference type="Gene3D" id="3.90.70.10">
    <property type="entry name" value="Cysteine proteinases"/>
    <property type="match status" value="1"/>
</dbReference>